<dbReference type="PANTHER" id="PTHR13710:SF105">
    <property type="entry name" value="ATP-DEPENDENT DNA HELICASE Q1"/>
    <property type="match status" value="1"/>
</dbReference>
<comment type="similarity">
    <text evidence="1">Belongs to the helicase family. RecQ subfamily.</text>
</comment>
<dbReference type="PROSITE" id="PS51192">
    <property type="entry name" value="HELICASE_ATP_BIND_1"/>
    <property type="match status" value="1"/>
</dbReference>
<accession>A0A9P6Q7L6</accession>
<dbReference type="Pfam" id="PF00270">
    <property type="entry name" value="DEAD"/>
    <property type="match status" value="1"/>
</dbReference>
<feature type="region of interest" description="Disordered" evidence="11">
    <location>
        <begin position="578"/>
        <end position="674"/>
    </location>
</feature>
<evidence type="ECO:0000256" key="1">
    <source>
        <dbReference type="ARBA" id="ARBA00005446"/>
    </source>
</evidence>
<dbReference type="GO" id="GO:0016787">
    <property type="term" value="F:hydrolase activity"/>
    <property type="evidence" value="ECO:0007669"/>
    <property type="project" value="UniProtKB-KW"/>
</dbReference>
<dbReference type="PANTHER" id="PTHR13710">
    <property type="entry name" value="DNA HELICASE RECQ FAMILY MEMBER"/>
    <property type="match status" value="1"/>
</dbReference>
<dbReference type="Proteomes" id="UP000807716">
    <property type="component" value="Unassembled WGS sequence"/>
</dbReference>
<keyword evidence="5" id="KW-0067">ATP-binding</keyword>
<keyword evidence="6" id="KW-0238">DNA-binding</keyword>
<keyword evidence="10" id="KW-0175">Coiled coil</keyword>
<dbReference type="NCBIfam" id="TIGR00614">
    <property type="entry name" value="recQ_fam"/>
    <property type="match status" value="1"/>
</dbReference>
<dbReference type="InterPro" id="IPR004589">
    <property type="entry name" value="DNA_helicase_ATP-dep_RecQ"/>
</dbReference>
<feature type="domain" description="Helicase ATP-binding" evidence="12">
    <location>
        <begin position="94"/>
        <end position="281"/>
    </location>
</feature>
<dbReference type="Gene3D" id="3.40.50.300">
    <property type="entry name" value="P-loop containing nucleotide triphosphate hydrolases"/>
    <property type="match status" value="2"/>
</dbReference>
<sequence length="674" mass="74780">MDMEDPQHHLDRIDHQIALVNAQIRQLEKQRAHLEDEREAVVASIDEYLAATNSDLSPPKDYSTATFPWSDRLAQLAKKHWGITSWRLQQLKVMNAALDGRDVYVIMPTGGGKSLCYQLPALLTPGITLVVSPLVSLIRDQALHLHEAGVGVGMLTASTSKEETKRIMDEMLGTSSPKGAKASSSNSSTQMPSWDVDHSQGLKLVYVTPEKISKSKRFMNQLEKVYAAGRLSRIAIDEAHCCSNMGHDFRPDYKVRIATSPSHVTESVLLTLNLLPIDRSNLTYKVTMRPASNDATYKLLVDYIRNHHAQNTGIIYCLSKKDAHAFADGIYAASNGTIATSAYHADVEEQEKEVVHEQWRAGSVQVVCATIAFGLGINHPSVRFVIHACMAKSLEVYGMVRYAHNVTTCRHQMFDRHFAGSTSAKPLQPCGFCDNCLVDKATISTLDIQDEARALCLLLDRLQAVNERTTLSKLADAWRGVGPLRAIAKTVRDEQGTEVASKDLKKDDYDRIINHLVLNDYLREDFHFTAYSTISYIVNGPKAKIFLQDRPKATWPLIQVQVCRDPSRQAEEILSIRTPERPPKTASALTSTSVPQAHSRIQPIAKRAKHGREDGGKNSSPTDASEDVNPSGKRPKRLLKSKASTVIVVSDGEGVDNEDDEDDVDFLDDMDDFA</sequence>
<dbReference type="GO" id="GO:0005524">
    <property type="term" value="F:ATP binding"/>
    <property type="evidence" value="ECO:0007669"/>
    <property type="project" value="UniProtKB-KW"/>
</dbReference>
<dbReference type="InterPro" id="IPR001650">
    <property type="entry name" value="Helicase_C-like"/>
</dbReference>
<evidence type="ECO:0000256" key="4">
    <source>
        <dbReference type="ARBA" id="ARBA00022806"/>
    </source>
</evidence>
<dbReference type="Pfam" id="PF00271">
    <property type="entry name" value="Helicase_C"/>
    <property type="match status" value="1"/>
</dbReference>
<dbReference type="Gene3D" id="1.10.10.10">
    <property type="entry name" value="Winged helix-like DNA-binding domain superfamily/Winged helix DNA-binding domain"/>
    <property type="match status" value="1"/>
</dbReference>
<evidence type="ECO:0000256" key="11">
    <source>
        <dbReference type="SAM" id="MobiDB-lite"/>
    </source>
</evidence>
<keyword evidence="2" id="KW-0547">Nucleotide-binding</keyword>
<keyword evidence="4" id="KW-0347">Helicase</keyword>
<organism evidence="14 15">
    <name type="scientific">Actinomortierella ambigua</name>
    <dbReference type="NCBI Taxonomy" id="1343610"/>
    <lineage>
        <taxon>Eukaryota</taxon>
        <taxon>Fungi</taxon>
        <taxon>Fungi incertae sedis</taxon>
        <taxon>Mucoromycota</taxon>
        <taxon>Mortierellomycotina</taxon>
        <taxon>Mortierellomycetes</taxon>
        <taxon>Mortierellales</taxon>
        <taxon>Mortierellaceae</taxon>
        <taxon>Actinomortierella</taxon>
    </lineage>
</organism>
<feature type="compositionally biased region" description="Acidic residues" evidence="11">
    <location>
        <begin position="653"/>
        <end position="674"/>
    </location>
</feature>
<dbReference type="GO" id="GO:0003677">
    <property type="term" value="F:DNA binding"/>
    <property type="evidence" value="ECO:0007669"/>
    <property type="project" value="UniProtKB-KW"/>
</dbReference>
<dbReference type="OrthoDB" id="10261556at2759"/>
<evidence type="ECO:0000313" key="14">
    <source>
        <dbReference type="EMBL" id="KAG0260643.1"/>
    </source>
</evidence>
<evidence type="ECO:0000256" key="2">
    <source>
        <dbReference type="ARBA" id="ARBA00022741"/>
    </source>
</evidence>
<dbReference type="InterPro" id="IPR036388">
    <property type="entry name" value="WH-like_DNA-bd_sf"/>
</dbReference>
<name>A0A9P6Q7L6_9FUNG</name>
<dbReference type="PROSITE" id="PS51194">
    <property type="entry name" value="HELICASE_CTER"/>
    <property type="match status" value="1"/>
</dbReference>
<dbReference type="SUPFAM" id="SSF52540">
    <property type="entry name" value="P-loop containing nucleoside triphosphate hydrolases"/>
    <property type="match status" value="2"/>
</dbReference>
<comment type="catalytic activity">
    <reaction evidence="8">
        <text>Couples ATP hydrolysis with the unwinding of duplex DNA by translocating in the 3'-5' direction.</text>
        <dbReference type="EC" id="5.6.2.4"/>
    </reaction>
</comment>
<comment type="caution">
    <text evidence="14">The sequence shown here is derived from an EMBL/GenBank/DDBJ whole genome shotgun (WGS) entry which is preliminary data.</text>
</comment>
<evidence type="ECO:0000256" key="7">
    <source>
        <dbReference type="ARBA" id="ARBA00023235"/>
    </source>
</evidence>
<evidence type="ECO:0000256" key="6">
    <source>
        <dbReference type="ARBA" id="ARBA00023125"/>
    </source>
</evidence>
<dbReference type="InterPro" id="IPR027417">
    <property type="entry name" value="P-loop_NTPase"/>
</dbReference>
<dbReference type="InterPro" id="IPR011545">
    <property type="entry name" value="DEAD/DEAH_box_helicase_dom"/>
</dbReference>
<keyword evidence="15" id="KW-1185">Reference proteome</keyword>
<dbReference type="SMART" id="SM00487">
    <property type="entry name" value="DEXDc"/>
    <property type="match status" value="1"/>
</dbReference>
<dbReference type="GO" id="GO:0046872">
    <property type="term" value="F:metal ion binding"/>
    <property type="evidence" value="ECO:0007669"/>
    <property type="project" value="UniProtKB-KW"/>
</dbReference>
<gene>
    <name evidence="14" type="ORF">DFQ27_003439</name>
</gene>
<dbReference type="InterPro" id="IPR014001">
    <property type="entry name" value="Helicase_ATP-bd"/>
</dbReference>
<dbReference type="GO" id="GO:0005634">
    <property type="term" value="C:nucleus"/>
    <property type="evidence" value="ECO:0007669"/>
    <property type="project" value="UniProtKB-SubCell"/>
</dbReference>
<keyword evidence="7" id="KW-0413">Isomerase</keyword>
<dbReference type="GO" id="GO:0000724">
    <property type="term" value="P:double-strand break repair via homologous recombination"/>
    <property type="evidence" value="ECO:0007669"/>
    <property type="project" value="TreeGrafter"/>
</dbReference>
<dbReference type="GO" id="GO:0005737">
    <property type="term" value="C:cytoplasm"/>
    <property type="evidence" value="ECO:0007669"/>
    <property type="project" value="TreeGrafter"/>
</dbReference>
<evidence type="ECO:0000256" key="8">
    <source>
        <dbReference type="ARBA" id="ARBA00034617"/>
    </source>
</evidence>
<dbReference type="EC" id="5.6.2.4" evidence="9"/>
<feature type="domain" description="Helicase C-terminal" evidence="13">
    <location>
        <begin position="299"/>
        <end position="463"/>
    </location>
</feature>
<keyword evidence="3" id="KW-0378">Hydrolase</keyword>
<proteinExistence type="inferred from homology"/>
<evidence type="ECO:0000256" key="5">
    <source>
        <dbReference type="ARBA" id="ARBA00022840"/>
    </source>
</evidence>
<evidence type="ECO:0000259" key="13">
    <source>
        <dbReference type="PROSITE" id="PS51194"/>
    </source>
</evidence>
<evidence type="ECO:0000256" key="9">
    <source>
        <dbReference type="ARBA" id="ARBA00034808"/>
    </source>
</evidence>
<dbReference type="EMBL" id="JAAAJB010000242">
    <property type="protein sequence ID" value="KAG0260643.1"/>
    <property type="molecule type" value="Genomic_DNA"/>
</dbReference>
<dbReference type="AlphaFoldDB" id="A0A9P6Q7L6"/>
<feature type="region of interest" description="Disordered" evidence="11">
    <location>
        <begin position="171"/>
        <end position="195"/>
    </location>
</feature>
<evidence type="ECO:0000256" key="3">
    <source>
        <dbReference type="ARBA" id="ARBA00022801"/>
    </source>
</evidence>
<protein>
    <recommendedName>
        <fullName evidence="9">DNA 3'-5' helicase</fullName>
        <ecNumber evidence="9">5.6.2.4</ecNumber>
    </recommendedName>
</protein>
<evidence type="ECO:0000259" key="12">
    <source>
        <dbReference type="PROSITE" id="PS51192"/>
    </source>
</evidence>
<feature type="compositionally biased region" description="Polar residues" evidence="11">
    <location>
        <begin position="173"/>
        <end position="192"/>
    </location>
</feature>
<feature type="coiled-coil region" evidence="10">
    <location>
        <begin position="10"/>
        <end position="44"/>
    </location>
</feature>
<evidence type="ECO:0000313" key="15">
    <source>
        <dbReference type="Proteomes" id="UP000807716"/>
    </source>
</evidence>
<dbReference type="GO" id="GO:0009378">
    <property type="term" value="F:four-way junction helicase activity"/>
    <property type="evidence" value="ECO:0007669"/>
    <property type="project" value="TreeGrafter"/>
</dbReference>
<evidence type="ECO:0000256" key="10">
    <source>
        <dbReference type="SAM" id="Coils"/>
    </source>
</evidence>
<feature type="compositionally biased region" description="Polar residues" evidence="11">
    <location>
        <begin position="587"/>
        <end position="596"/>
    </location>
</feature>
<dbReference type="GO" id="GO:0043138">
    <property type="term" value="F:3'-5' DNA helicase activity"/>
    <property type="evidence" value="ECO:0007669"/>
    <property type="project" value="UniProtKB-EC"/>
</dbReference>
<dbReference type="GO" id="GO:0005694">
    <property type="term" value="C:chromosome"/>
    <property type="evidence" value="ECO:0007669"/>
    <property type="project" value="TreeGrafter"/>
</dbReference>
<reference evidence="14" key="1">
    <citation type="journal article" date="2020" name="Fungal Divers.">
        <title>Resolving the Mortierellaceae phylogeny through synthesis of multi-gene phylogenetics and phylogenomics.</title>
        <authorList>
            <person name="Vandepol N."/>
            <person name="Liber J."/>
            <person name="Desiro A."/>
            <person name="Na H."/>
            <person name="Kennedy M."/>
            <person name="Barry K."/>
            <person name="Grigoriev I.V."/>
            <person name="Miller A.N."/>
            <person name="O'Donnell K."/>
            <person name="Stajich J.E."/>
            <person name="Bonito G."/>
        </authorList>
    </citation>
    <scope>NUCLEOTIDE SEQUENCE</scope>
    <source>
        <strain evidence="14">BC1065</strain>
    </source>
</reference>